<dbReference type="Proteomes" id="UP000016936">
    <property type="component" value="Unassembled WGS sequence"/>
</dbReference>
<dbReference type="OrthoDB" id="3695364at2759"/>
<reference evidence="3" key="2">
    <citation type="journal article" date="2013" name="PLoS Genet.">
        <title>Comparative genome structure, secondary metabolite, and effector coding capacity across Cochliobolus pathogens.</title>
        <authorList>
            <person name="Condon B.J."/>
            <person name="Leng Y."/>
            <person name="Wu D."/>
            <person name="Bushley K.E."/>
            <person name="Ohm R.A."/>
            <person name="Otillar R."/>
            <person name="Martin J."/>
            <person name="Schackwitz W."/>
            <person name="Grimwood J."/>
            <person name="MohdZainudin N."/>
            <person name="Xue C."/>
            <person name="Wang R."/>
            <person name="Manning V.A."/>
            <person name="Dhillon B."/>
            <person name="Tu Z.J."/>
            <person name="Steffenson B.J."/>
            <person name="Salamov A."/>
            <person name="Sun H."/>
            <person name="Lowry S."/>
            <person name="LaButti K."/>
            <person name="Han J."/>
            <person name="Copeland A."/>
            <person name="Lindquist E."/>
            <person name="Barry K."/>
            <person name="Schmutz J."/>
            <person name="Baker S.E."/>
            <person name="Ciuffetti L.M."/>
            <person name="Grigoriev I.V."/>
            <person name="Zhong S."/>
            <person name="Turgeon B.G."/>
        </authorList>
    </citation>
    <scope>NUCLEOTIDE SEQUENCE [LARGE SCALE GENOMIC DNA]</scope>
    <source>
        <strain evidence="3">C5 / ATCC 48332 / race O</strain>
    </source>
</reference>
<keyword evidence="3" id="KW-1185">Reference proteome</keyword>
<evidence type="ECO:0000256" key="1">
    <source>
        <dbReference type="SAM" id="Phobius"/>
    </source>
</evidence>
<protein>
    <submittedName>
        <fullName evidence="2">Uncharacterized protein</fullName>
    </submittedName>
</protein>
<evidence type="ECO:0000313" key="3">
    <source>
        <dbReference type="Proteomes" id="UP000016936"/>
    </source>
</evidence>
<sequence length="122" mass="13102">MQASITEILLSLIRAGLINGLVPLGILSGAMQPTQLSYLWSLDILSLFRARALQGWRKIVFVVAVPLLFALTALVGPSSAVLMILRAGVPRTTSSGAYWGVASDQASYPSQIPITNFDLYIP</sequence>
<gene>
    <name evidence="2" type="ORF">COCHEDRAFT_1152484</name>
</gene>
<organism evidence="2 3">
    <name type="scientific">Cochliobolus heterostrophus (strain C5 / ATCC 48332 / race O)</name>
    <name type="common">Southern corn leaf blight fungus</name>
    <name type="synonym">Bipolaris maydis</name>
    <dbReference type="NCBI Taxonomy" id="701091"/>
    <lineage>
        <taxon>Eukaryota</taxon>
        <taxon>Fungi</taxon>
        <taxon>Dikarya</taxon>
        <taxon>Ascomycota</taxon>
        <taxon>Pezizomycotina</taxon>
        <taxon>Dothideomycetes</taxon>
        <taxon>Pleosporomycetidae</taxon>
        <taxon>Pleosporales</taxon>
        <taxon>Pleosporineae</taxon>
        <taxon>Pleosporaceae</taxon>
        <taxon>Bipolaris</taxon>
    </lineage>
</organism>
<dbReference type="EMBL" id="KB445571">
    <property type="protein sequence ID" value="EMD94605.1"/>
    <property type="molecule type" value="Genomic_DNA"/>
</dbReference>
<keyword evidence="1" id="KW-1133">Transmembrane helix</keyword>
<accession>M2TAL1</accession>
<dbReference type="AlphaFoldDB" id="M2TAL1"/>
<proteinExistence type="predicted"/>
<dbReference type="HOGENOM" id="CLU_2049290_0_0_1"/>
<keyword evidence="1" id="KW-0472">Membrane</keyword>
<feature type="transmembrane region" description="Helical" evidence="1">
    <location>
        <begin position="59"/>
        <end position="85"/>
    </location>
</feature>
<keyword evidence="1" id="KW-0812">Transmembrane</keyword>
<name>M2TAL1_COCH5</name>
<dbReference type="OMA" id="HISYLWS"/>
<reference evidence="2 3" key="1">
    <citation type="journal article" date="2012" name="PLoS Pathog.">
        <title>Diverse lifestyles and strategies of plant pathogenesis encoded in the genomes of eighteen Dothideomycetes fungi.</title>
        <authorList>
            <person name="Ohm R.A."/>
            <person name="Feau N."/>
            <person name="Henrissat B."/>
            <person name="Schoch C.L."/>
            <person name="Horwitz B.A."/>
            <person name="Barry K.W."/>
            <person name="Condon B.J."/>
            <person name="Copeland A.C."/>
            <person name="Dhillon B."/>
            <person name="Glaser F."/>
            <person name="Hesse C.N."/>
            <person name="Kosti I."/>
            <person name="LaButti K."/>
            <person name="Lindquist E.A."/>
            <person name="Lucas S."/>
            <person name="Salamov A.A."/>
            <person name="Bradshaw R.E."/>
            <person name="Ciuffetti L."/>
            <person name="Hamelin R.C."/>
            <person name="Kema G.H.J."/>
            <person name="Lawrence C."/>
            <person name="Scott J.A."/>
            <person name="Spatafora J.W."/>
            <person name="Turgeon B.G."/>
            <person name="de Wit P.J.G.M."/>
            <person name="Zhong S."/>
            <person name="Goodwin S.B."/>
            <person name="Grigoriev I.V."/>
        </authorList>
    </citation>
    <scope>NUCLEOTIDE SEQUENCE [LARGE SCALE GENOMIC DNA]</scope>
    <source>
        <strain evidence="3">C5 / ATCC 48332 / race O</strain>
    </source>
</reference>
<evidence type="ECO:0000313" key="2">
    <source>
        <dbReference type="EMBL" id="EMD94605.1"/>
    </source>
</evidence>